<evidence type="ECO:0000313" key="1">
    <source>
        <dbReference type="EMBL" id="HIZ02932.1"/>
    </source>
</evidence>
<accession>A0A9D2CY38</accession>
<name>A0A9D2CY38_9FIRM</name>
<reference evidence="1" key="2">
    <citation type="submission" date="2021-04" db="EMBL/GenBank/DDBJ databases">
        <authorList>
            <person name="Gilroy R."/>
        </authorList>
    </citation>
    <scope>NUCLEOTIDE SEQUENCE</scope>
    <source>
        <strain evidence="1">CHK187-5294</strain>
    </source>
</reference>
<dbReference type="EMBL" id="DXCL01000009">
    <property type="protein sequence ID" value="HIZ02932.1"/>
    <property type="molecule type" value="Genomic_DNA"/>
</dbReference>
<sequence>MSSKRKTADRRASITWENINYEDYQVKCVALYFCDSKYMTYPMPMTDMFQDYKAIEGHYFIKEISYEEFDAEEYSMTTTFFGGTKFNHKETFTIPQDIFAYNEGKIFFRIMNIQYSQKKDTYCNNNGNEVELLYSKDGNTIRLS</sequence>
<dbReference type="Proteomes" id="UP000824132">
    <property type="component" value="Unassembled WGS sequence"/>
</dbReference>
<dbReference type="AlphaFoldDB" id="A0A9D2CY38"/>
<proteinExistence type="predicted"/>
<evidence type="ECO:0000313" key="2">
    <source>
        <dbReference type="Proteomes" id="UP000824132"/>
    </source>
</evidence>
<comment type="caution">
    <text evidence="1">The sequence shown here is derived from an EMBL/GenBank/DDBJ whole genome shotgun (WGS) entry which is preliminary data.</text>
</comment>
<reference evidence="1" key="1">
    <citation type="journal article" date="2021" name="PeerJ">
        <title>Extensive microbial diversity within the chicken gut microbiome revealed by metagenomics and culture.</title>
        <authorList>
            <person name="Gilroy R."/>
            <person name="Ravi A."/>
            <person name="Getino M."/>
            <person name="Pursley I."/>
            <person name="Horton D.L."/>
            <person name="Alikhan N.F."/>
            <person name="Baker D."/>
            <person name="Gharbi K."/>
            <person name="Hall N."/>
            <person name="Watson M."/>
            <person name="Adriaenssens E.M."/>
            <person name="Foster-Nyarko E."/>
            <person name="Jarju S."/>
            <person name="Secka A."/>
            <person name="Antonio M."/>
            <person name="Oren A."/>
            <person name="Chaudhuri R.R."/>
            <person name="La Ragione R."/>
            <person name="Hildebrand F."/>
            <person name="Pallen M.J."/>
        </authorList>
    </citation>
    <scope>NUCLEOTIDE SEQUENCE</scope>
    <source>
        <strain evidence="1">CHK187-5294</strain>
    </source>
</reference>
<organism evidence="1 2">
    <name type="scientific">Candidatus Borkfalkia avistercoris</name>
    <dbReference type="NCBI Taxonomy" id="2838504"/>
    <lineage>
        <taxon>Bacteria</taxon>
        <taxon>Bacillati</taxon>
        <taxon>Bacillota</taxon>
        <taxon>Clostridia</taxon>
        <taxon>Christensenellales</taxon>
        <taxon>Christensenellaceae</taxon>
        <taxon>Candidatus Borkfalkia</taxon>
    </lineage>
</organism>
<protein>
    <submittedName>
        <fullName evidence="1">Uncharacterized protein</fullName>
    </submittedName>
</protein>
<gene>
    <name evidence="1" type="ORF">H9727_01450</name>
</gene>